<gene>
    <name evidence="1" type="ORF">PCASD_21836</name>
</gene>
<dbReference type="EMBL" id="PGCI01000493">
    <property type="protein sequence ID" value="PLW25977.1"/>
    <property type="molecule type" value="Genomic_DNA"/>
</dbReference>
<reference evidence="1 2" key="1">
    <citation type="submission" date="2017-11" db="EMBL/GenBank/DDBJ databases">
        <title>De novo assembly and phasing of dikaryotic genomes from two isolates of Puccinia coronata f. sp. avenae, the causal agent of oat crown rust.</title>
        <authorList>
            <person name="Miller M.E."/>
            <person name="Zhang Y."/>
            <person name="Omidvar V."/>
            <person name="Sperschneider J."/>
            <person name="Schwessinger B."/>
            <person name="Raley C."/>
            <person name="Palmer J.M."/>
            <person name="Garnica D."/>
            <person name="Upadhyaya N."/>
            <person name="Rathjen J."/>
            <person name="Taylor J.M."/>
            <person name="Park R.F."/>
            <person name="Dodds P.N."/>
            <person name="Hirsch C.D."/>
            <person name="Kianian S.F."/>
            <person name="Figueroa M."/>
        </authorList>
    </citation>
    <scope>NUCLEOTIDE SEQUENCE [LARGE SCALE GENOMIC DNA]</scope>
    <source>
        <strain evidence="1">12SD80</strain>
    </source>
</reference>
<dbReference type="Proteomes" id="UP000235392">
    <property type="component" value="Unassembled WGS sequence"/>
</dbReference>
<accession>A0A2N5TKD6</accession>
<evidence type="ECO:0000313" key="2">
    <source>
        <dbReference type="Proteomes" id="UP000235392"/>
    </source>
</evidence>
<protein>
    <submittedName>
        <fullName evidence="1">Uncharacterized protein</fullName>
    </submittedName>
</protein>
<comment type="caution">
    <text evidence="1">The sequence shown here is derived from an EMBL/GenBank/DDBJ whole genome shotgun (WGS) entry which is preliminary data.</text>
</comment>
<organism evidence="1 2">
    <name type="scientific">Puccinia coronata f. sp. avenae</name>
    <dbReference type="NCBI Taxonomy" id="200324"/>
    <lineage>
        <taxon>Eukaryota</taxon>
        <taxon>Fungi</taxon>
        <taxon>Dikarya</taxon>
        <taxon>Basidiomycota</taxon>
        <taxon>Pucciniomycotina</taxon>
        <taxon>Pucciniomycetes</taxon>
        <taxon>Pucciniales</taxon>
        <taxon>Pucciniaceae</taxon>
        <taxon>Puccinia</taxon>
    </lineage>
</organism>
<sequence>MVRCHVGQASRRSLSDIWDRTELSDLMSNTFVRLACAGNPAERLLKGGLATYVNNLA</sequence>
<proteinExistence type="predicted"/>
<name>A0A2N5TKD6_9BASI</name>
<evidence type="ECO:0000313" key="1">
    <source>
        <dbReference type="EMBL" id="PLW25977.1"/>
    </source>
</evidence>
<dbReference type="AlphaFoldDB" id="A0A2N5TKD6"/>